<evidence type="ECO:0000313" key="7">
    <source>
        <dbReference type="EMBL" id="KAB7504056.1"/>
    </source>
</evidence>
<evidence type="ECO:0000256" key="4">
    <source>
        <dbReference type="SAM" id="Coils"/>
    </source>
</evidence>
<dbReference type="InterPro" id="IPR037666">
    <property type="entry name" value="CCDC43"/>
</dbReference>
<keyword evidence="3 4" id="KW-0175">Coiled coil</keyword>
<name>A0A5N5TBQ2_9CRUS</name>
<evidence type="ECO:0000256" key="5">
    <source>
        <dbReference type="SAM" id="MobiDB-lite"/>
    </source>
</evidence>
<accession>A0A5N5TBQ2</accession>
<evidence type="ECO:0000256" key="2">
    <source>
        <dbReference type="ARBA" id="ARBA00016648"/>
    </source>
</evidence>
<dbReference type="EMBL" id="SEYY01003877">
    <property type="protein sequence ID" value="KAB7504056.1"/>
    <property type="molecule type" value="Genomic_DNA"/>
</dbReference>
<sequence length="213" mass="24628">MAMASLSNTDNFSIWLKKKLVDLNTDDEVFSPYILGILESDDSEEEKREALFGILSEITENDISDICNEIIKNWLKTAEENSKEEEKTVEKIDVEQKLAKLLEESKVQSVQVTSKISKEKQKLKDAILAQYAEVSDGDDGVEEESEDLSSAGYVKNMNAEVVARAEREKREKEKEEAYKKKEKDKEDRAKQKSKDDERKEKEKKRTQKGERRR</sequence>
<evidence type="ECO:0000256" key="1">
    <source>
        <dbReference type="ARBA" id="ARBA00005305"/>
    </source>
</evidence>
<protein>
    <recommendedName>
        <fullName evidence="2">Coiled-coil domain-containing protein 43</fullName>
    </recommendedName>
</protein>
<gene>
    <name evidence="7" type="primary">ccdc43</name>
    <name evidence="7" type="ORF">Anas_10210</name>
</gene>
<keyword evidence="8" id="KW-1185">Reference proteome</keyword>
<feature type="compositionally biased region" description="Basic residues" evidence="5">
    <location>
        <begin position="201"/>
        <end position="213"/>
    </location>
</feature>
<evidence type="ECO:0000256" key="3">
    <source>
        <dbReference type="ARBA" id="ARBA00023054"/>
    </source>
</evidence>
<comment type="similarity">
    <text evidence="1">Belongs to the CCDC43 family.</text>
</comment>
<dbReference type="OrthoDB" id="2187466at2759"/>
<feature type="region of interest" description="Disordered" evidence="5">
    <location>
        <begin position="135"/>
        <end position="213"/>
    </location>
</feature>
<reference evidence="7 8" key="1">
    <citation type="journal article" date="2019" name="PLoS Biol.">
        <title>Sex chromosomes control vertical transmission of feminizing Wolbachia symbionts in an isopod.</title>
        <authorList>
            <person name="Becking T."/>
            <person name="Chebbi M.A."/>
            <person name="Giraud I."/>
            <person name="Moumen B."/>
            <person name="Laverre T."/>
            <person name="Caubet Y."/>
            <person name="Peccoud J."/>
            <person name="Gilbert C."/>
            <person name="Cordaux R."/>
        </authorList>
    </citation>
    <scope>NUCLEOTIDE SEQUENCE [LARGE SCALE GENOMIC DNA]</scope>
    <source>
        <strain evidence="7">ANa2</strain>
        <tissue evidence="7">Whole body excluding digestive tract and cuticle</tissue>
    </source>
</reference>
<feature type="coiled-coil region" evidence="4">
    <location>
        <begin position="75"/>
        <end position="104"/>
    </location>
</feature>
<dbReference type="PANTHER" id="PTHR31684">
    <property type="entry name" value="COILED-COIL DOMAIN-CONTAINING PROTEIN 43"/>
    <property type="match status" value="1"/>
</dbReference>
<dbReference type="AlphaFoldDB" id="A0A5N5TBQ2"/>
<dbReference type="Proteomes" id="UP000326759">
    <property type="component" value="Unassembled WGS sequence"/>
</dbReference>
<feature type="compositionally biased region" description="Acidic residues" evidence="5">
    <location>
        <begin position="135"/>
        <end position="147"/>
    </location>
</feature>
<proteinExistence type="inferred from homology"/>
<dbReference type="PANTHER" id="PTHR31684:SF2">
    <property type="entry name" value="COILED-COIL DOMAIN-CONTAINING PROTEIN 43"/>
    <property type="match status" value="1"/>
</dbReference>
<dbReference type="Pfam" id="PF26091">
    <property type="entry name" value="PWI_CCDC43"/>
    <property type="match status" value="1"/>
</dbReference>
<evidence type="ECO:0000313" key="8">
    <source>
        <dbReference type="Proteomes" id="UP000326759"/>
    </source>
</evidence>
<evidence type="ECO:0000259" key="6">
    <source>
        <dbReference type="Pfam" id="PF26091"/>
    </source>
</evidence>
<comment type="caution">
    <text evidence="7">The sequence shown here is derived from an EMBL/GenBank/DDBJ whole genome shotgun (WGS) entry which is preliminary data.</text>
</comment>
<feature type="domain" description="CCDC43 PWI-like" evidence="6">
    <location>
        <begin position="8"/>
        <end position="77"/>
    </location>
</feature>
<dbReference type="InterPro" id="IPR058771">
    <property type="entry name" value="PWI_CCDC43"/>
</dbReference>
<feature type="compositionally biased region" description="Basic and acidic residues" evidence="5">
    <location>
        <begin position="163"/>
        <end position="200"/>
    </location>
</feature>
<organism evidence="7 8">
    <name type="scientific">Armadillidium nasatum</name>
    <dbReference type="NCBI Taxonomy" id="96803"/>
    <lineage>
        <taxon>Eukaryota</taxon>
        <taxon>Metazoa</taxon>
        <taxon>Ecdysozoa</taxon>
        <taxon>Arthropoda</taxon>
        <taxon>Crustacea</taxon>
        <taxon>Multicrustacea</taxon>
        <taxon>Malacostraca</taxon>
        <taxon>Eumalacostraca</taxon>
        <taxon>Peracarida</taxon>
        <taxon>Isopoda</taxon>
        <taxon>Oniscidea</taxon>
        <taxon>Crinocheta</taxon>
        <taxon>Armadillidiidae</taxon>
        <taxon>Armadillidium</taxon>
    </lineage>
</organism>